<feature type="transmembrane region" description="Helical" evidence="2">
    <location>
        <begin position="12"/>
        <end position="33"/>
    </location>
</feature>
<gene>
    <name evidence="4" type="ORF">BDN71DRAFT_1407798</name>
</gene>
<keyword evidence="2" id="KW-1133">Transmembrane helix</keyword>
<dbReference type="InterPro" id="IPR013094">
    <property type="entry name" value="AB_hydrolase_3"/>
</dbReference>
<dbReference type="SUPFAM" id="SSF53474">
    <property type="entry name" value="alpha/beta-Hydrolases"/>
    <property type="match status" value="1"/>
</dbReference>
<keyword evidence="1" id="KW-0378">Hydrolase</keyword>
<feature type="domain" description="Alpha/beta hydrolase fold-3" evidence="3">
    <location>
        <begin position="144"/>
        <end position="363"/>
    </location>
</feature>
<evidence type="ECO:0000313" key="4">
    <source>
        <dbReference type="EMBL" id="KAF9501588.1"/>
    </source>
</evidence>
<accession>A0A9P6A7Y3</accession>
<keyword evidence="2" id="KW-0812">Transmembrane</keyword>
<organism evidence="4 5">
    <name type="scientific">Pleurotus eryngii</name>
    <name type="common">Boletus of the steppes</name>
    <dbReference type="NCBI Taxonomy" id="5323"/>
    <lineage>
        <taxon>Eukaryota</taxon>
        <taxon>Fungi</taxon>
        <taxon>Dikarya</taxon>
        <taxon>Basidiomycota</taxon>
        <taxon>Agaricomycotina</taxon>
        <taxon>Agaricomycetes</taxon>
        <taxon>Agaricomycetidae</taxon>
        <taxon>Agaricales</taxon>
        <taxon>Pleurotineae</taxon>
        <taxon>Pleurotaceae</taxon>
        <taxon>Pleurotus</taxon>
    </lineage>
</organism>
<dbReference type="PANTHER" id="PTHR48081:SF26">
    <property type="entry name" value="ALPHA_BETA HYDROLASE FOLD-3 DOMAIN-CONTAINING PROTEIN"/>
    <property type="match status" value="1"/>
</dbReference>
<comment type="caution">
    <text evidence="4">The sequence shown here is derived from an EMBL/GenBank/DDBJ whole genome shotgun (WGS) entry which is preliminary data.</text>
</comment>
<dbReference type="Proteomes" id="UP000807025">
    <property type="component" value="Unassembled WGS sequence"/>
</dbReference>
<dbReference type="InterPro" id="IPR050300">
    <property type="entry name" value="GDXG_lipolytic_enzyme"/>
</dbReference>
<dbReference type="InterPro" id="IPR029058">
    <property type="entry name" value="AB_hydrolase_fold"/>
</dbReference>
<evidence type="ECO:0000256" key="2">
    <source>
        <dbReference type="SAM" id="Phobius"/>
    </source>
</evidence>
<dbReference type="PANTHER" id="PTHR48081">
    <property type="entry name" value="AB HYDROLASE SUPERFAMILY PROTEIN C4A8.06C"/>
    <property type="match status" value="1"/>
</dbReference>
<reference evidence="4" key="1">
    <citation type="submission" date="2020-11" db="EMBL/GenBank/DDBJ databases">
        <authorList>
            <consortium name="DOE Joint Genome Institute"/>
            <person name="Ahrendt S."/>
            <person name="Riley R."/>
            <person name="Andreopoulos W."/>
            <person name="Labutti K."/>
            <person name="Pangilinan J."/>
            <person name="Ruiz-Duenas F.J."/>
            <person name="Barrasa J.M."/>
            <person name="Sanchez-Garcia M."/>
            <person name="Camarero S."/>
            <person name="Miyauchi S."/>
            <person name="Serrano A."/>
            <person name="Linde D."/>
            <person name="Babiker R."/>
            <person name="Drula E."/>
            <person name="Ayuso-Fernandez I."/>
            <person name="Pacheco R."/>
            <person name="Padilla G."/>
            <person name="Ferreira P."/>
            <person name="Barriuso J."/>
            <person name="Kellner H."/>
            <person name="Castanera R."/>
            <person name="Alfaro M."/>
            <person name="Ramirez L."/>
            <person name="Pisabarro A.G."/>
            <person name="Kuo A."/>
            <person name="Tritt A."/>
            <person name="Lipzen A."/>
            <person name="He G."/>
            <person name="Yan M."/>
            <person name="Ng V."/>
            <person name="Cullen D."/>
            <person name="Martin F."/>
            <person name="Rosso M.-N."/>
            <person name="Henrissat B."/>
            <person name="Hibbett D."/>
            <person name="Martinez A.T."/>
            <person name="Grigoriev I.V."/>
        </authorList>
    </citation>
    <scope>NUCLEOTIDE SEQUENCE</scope>
    <source>
        <strain evidence="4">ATCC 90797</strain>
    </source>
</reference>
<keyword evidence="5" id="KW-1185">Reference proteome</keyword>
<sequence>MPRILRYQPFKGLYLAIEVLFTLAVRIPVWTLLSIPRQESWRPRRSWDIKRVIMVRLVKLFMDLPLRTGPFVTTPNYQAITPGVGVNGIWVEPVPQLVTSPLSEWAKTAGVSPVKIPGYWTHKQGSTIPVGESPMPGEKVIYSMHGGAYSHQSAHPTDLIAAITRGILKHTHSMHRVFAIEYRLSEFGPFPSALLDALAGYNYLVNEVGFNPADIIFEGDSAGGNLAHALTRYLVEQHDDTTVQLPGPPGALLLLSPWVDLSNSHDENPATDSSSRHNPSDYVEILPLAPGIEYSKKAFIGPHGFGAVETNRYISPAAKNPAIFNTDSPKGTSLFTGFPRTFVVVGGAETLYDQIKTFIDRMVSELGVGDGTTEGVGKVSYFEAPDGIHDYLVFPWHEPERTETLQAIAKWIDADKL</sequence>
<dbReference type="EMBL" id="MU154523">
    <property type="protein sequence ID" value="KAF9501588.1"/>
    <property type="molecule type" value="Genomic_DNA"/>
</dbReference>
<evidence type="ECO:0000313" key="5">
    <source>
        <dbReference type="Proteomes" id="UP000807025"/>
    </source>
</evidence>
<dbReference type="AlphaFoldDB" id="A0A9P6A7Y3"/>
<evidence type="ECO:0000256" key="1">
    <source>
        <dbReference type="ARBA" id="ARBA00022801"/>
    </source>
</evidence>
<name>A0A9P6A7Y3_PLEER</name>
<dbReference type="GO" id="GO:0016787">
    <property type="term" value="F:hydrolase activity"/>
    <property type="evidence" value="ECO:0007669"/>
    <property type="project" value="UniProtKB-KW"/>
</dbReference>
<dbReference type="Gene3D" id="3.40.50.1820">
    <property type="entry name" value="alpha/beta hydrolase"/>
    <property type="match status" value="1"/>
</dbReference>
<dbReference type="Pfam" id="PF07859">
    <property type="entry name" value="Abhydrolase_3"/>
    <property type="match status" value="1"/>
</dbReference>
<keyword evidence="2" id="KW-0472">Membrane</keyword>
<dbReference type="OrthoDB" id="2152029at2759"/>
<protein>
    <submittedName>
        <fullName evidence="4">Alpha/beta-hydrolase</fullName>
    </submittedName>
</protein>
<proteinExistence type="predicted"/>
<evidence type="ECO:0000259" key="3">
    <source>
        <dbReference type="Pfam" id="PF07859"/>
    </source>
</evidence>